<dbReference type="EnsemblPlants" id="Pp3c11_17930V3.1">
    <property type="protein sequence ID" value="Pp3c11_17930V3.1"/>
    <property type="gene ID" value="Pp3c11_17930"/>
</dbReference>
<feature type="coiled-coil region" evidence="1">
    <location>
        <begin position="235"/>
        <end position="294"/>
    </location>
</feature>
<evidence type="ECO:0000313" key="3">
    <source>
        <dbReference type="EnsemblPlants" id="Pp3c11_17930V3.1"/>
    </source>
</evidence>
<dbReference type="EMBL" id="ABEU02000011">
    <property type="protein sequence ID" value="PNR45404.1"/>
    <property type="molecule type" value="Genomic_DNA"/>
</dbReference>
<dbReference type="PaxDb" id="3218-PP1S80_54V6.1"/>
<name>A0A2K1JV42_PHYPA</name>
<keyword evidence="4" id="KW-1185">Reference proteome</keyword>
<keyword evidence="1" id="KW-0175">Coiled coil</keyword>
<reference evidence="3" key="3">
    <citation type="submission" date="2020-12" db="UniProtKB">
        <authorList>
            <consortium name="EnsemblPlants"/>
        </authorList>
    </citation>
    <scope>IDENTIFICATION</scope>
</reference>
<reference evidence="2 4" key="2">
    <citation type="journal article" date="2018" name="Plant J.">
        <title>The Physcomitrella patens chromosome-scale assembly reveals moss genome structure and evolution.</title>
        <authorList>
            <person name="Lang D."/>
            <person name="Ullrich K.K."/>
            <person name="Murat F."/>
            <person name="Fuchs J."/>
            <person name="Jenkins J."/>
            <person name="Haas F.B."/>
            <person name="Piednoel M."/>
            <person name="Gundlach H."/>
            <person name="Van Bel M."/>
            <person name="Meyberg R."/>
            <person name="Vives C."/>
            <person name="Morata J."/>
            <person name="Symeonidi A."/>
            <person name="Hiss M."/>
            <person name="Muchero W."/>
            <person name="Kamisugi Y."/>
            <person name="Saleh O."/>
            <person name="Blanc G."/>
            <person name="Decker E.L."/>
            <person name="van Gessel N."/>
            <person name="Grimwood J."/>
            <person name="Hayes R.D."/>
            <person name="Graham S.W."/>
            <person name="Gunter L.E."/>
            <person name="McDaniel S.F."/>
            <person name="Hoernstein S.N.W."/>
            <person name="Larsson A."/>
            <person name="Li F.W."/>
            <person name="Perroud P.F."/>
            <person name="Phillips J."/>
            <person name="Ranjan P."/>
            <person name="Rokshar D.S."/>
            <person name="Rothfels C.J."/>
            <person name="Schneider L."/>
            <person name="Shu S."/>
            <person name="Stevenson D.W."/>
            <person name="Thummler F."/>
            <person name="Tillich M."/>
            <person name="Villarreal Aguilar J.C."/>
            <person name="Widiez T."/>
            <person name="Wong G.K."/>
            <person name="Wymore A."/>
            <person name="Zhang Y."/>
            <person name="Zimmer A.D."/>
            <person name="Quatrano R.S."/>
            <person name="Mayer K.F.X."/>
            <person name="Goodstein D."/>
            <person name="Casacuberta J.M."/>
            <person name="Vandepoele K."/>
            <person name="Reski R."/>
            <person name="Cuming A.C."/>
            <person name="Tuskan G.A."/>
            <person name="Maumus F."/>
            <person name="Salse J."/>
            <person name="Schmutz J."/>
            <person name="Rensing S.A."/>
        </authorList>
    </citation>
    <scope>NUCLEOTIDE SEQUENCE [LARGE SCALE GENOMIC DNA]</scope>
    <source>
        <strain evidence="3 4">cv. Gransden 2004</strain>
    </source>
</reference>
<feature type="coiled-coil region" evidence="1">
    <location>
        <begin position="327"/>
        <end position="354"/>
    </location>
</feature>
<protein>
    <submittedName>
        <fullName evidence="2 3">Uncharacterized protein</fullName>
    </submittedName>
</protein>
<dbReference type="Gramene" id="Pp3c11_17930V3.1">
    <property type="protein sequence ID" value="Pp3c11_17930V3.1"/>
    <property type="gene ID" value="Pp3c11_17930"/>
</dbReference>
<evidence type="ECO:0000256" key="1">
    <source>
        <dbReference type="SAM" id="Coils"/>
    </source>
</evidence>
<evidence type="ECO:0000313" key="4">
    <source>
        <dbReference type="Proteomes" id="UP000006727"/>
    </source>
</evidence>
<dbReference type="AlphaFoldDB" id="A0A2K1JV42"/>
<evidence type="ECO:0000313" key="2">
    <source>
        <dbReference type="EMBL" id="PNR45404.1"/>
    </source>
</evidence>
<gene>
    <name evidence="3" type="primary">LOC112288456</name>
    <name evidence="2" type="ORF">PHYPA_015175</name>
</gene>
<reference evidence="2 4" key="1">
    <citation type="journal article" date="2008" name="Science">
        <title>The Physcomitrella genome reveals evolutionary insights into the conquest of land by plants.</title>
        <authorList>
            <person name="Rensing S."/>
            <person name="Lang D."/>
            <person name="Zimmer A."/>
            <person name="Terry A."/>
            <person name="Salamov A."/>
            <person name="Shapiro H."/>
            <person name="Nishiyama T."/>
            <person name="Perroud P.-F."/>
            <person name="Lindquist E."/>
            <person name="Kamisugi Y."/>
            <person name="Tanahashi T."/>
            <person name="Sakakibara K."/>
            <person name="Fujita T."/>
            <person name="Oishi K."/>
            <person name="Shin-I T."/>
            <person name="Kuroki Y."/>
            <person name="Toyoda A."/>
            <person name="Suzuki Y."/>
            <person name="Hashimoto A."/>
            <person name="Yamaguchi K."/>
            <person name="Sugano A."/>
            <person name="Kohara Y."/>
            <person name="Fujiyama A."/>
            <person name="Anterola A."/>
            <person name="Aoki S."/>
            <person name="Ashton N."/>
            <person name="Barbazuk W.B."/>
            <person name="Barker E."/>
            <person name="Bennetzen J."/>
            <person name="Bezanilla M."/>
            <person name="Blankenship R."/>
            <person name="Cho S.H."/>
            <person name="Dutcher S."/>
            <person name="Estelle M."/>
            <person name="Fawcett J.A."/>
            <person name="Gundlach H."/>
            <person name="Hanada K."/>
            <person name="Heyl A."/>
            <person name="Hicks K.A."/>
            <person name="Hugh J."/>
            <person name="Lohr M."/>
            <person name="Mayer K."/>
            <person name="Melkozernov A."/>
            <person name="Murata T."/>
            <person name="Nelson D."/>
            <person name="Pils B."/>
            <person name="Prigge M."/>
            <person name="Reiss B."/>
            <person name="Renner T."/>
            <person name="Rombauts S."/>
            <person name="Rushton P."/>
            <person name="Sanderfoot A."/>
            <person name="Schween G."/>
            <person name="Shiu S.-H."/>
            <person name="Stueber K."/>
            <person name="Theodoulou F.L."/>
            <person name="Tu H."/>
            <person name="Van de Peer Y."/>
            <person name="Verrier P.J."/>
            <person name="Waters E."/>
            <person name="Wood A."/>
            <person name="Yang L."/>
            <person name="Cove D."/>
            <person name="Cuming A."/>
            <person name="Hasebe M."/>
            <person name="Lucas S."/>
            <person name="Mishler D.B."/>
            <person name="Reski R."/>
            <person name="Grigoriev I."/>
            <person name="Quatrano R.S."/>
            <person name="Boore J.L."/>
        </authorList>
    </citation>
    <scope>NUCLEOTIDE SEQUENCE [LARGE SCALE GENOMIC DNA]</scope>
    <source>
        <strain evidence="3 4">cv. Gransden 2004</strain>
    </source>
</reference>
<organism evidence="2">
    <name type="scientific">Physcomitrium patens</name>
    <name type="common">Spreading-leaved earth moss</name>
    <name type="synonym">Physcomitrella patens</name>
    <dbReference type="NCBI Taxonomy" id="3218"/>
    <lineage>
        <taxon>Eukaryota</taxon>
        <taxon>Viridiplantae</taxon>
        <taxon>Streptophyta</taxon>
        <taxon>Embryophyta</taxon>
        <taxon>Bryophyta</taxon>
        <taxon>Bryophytina</taxon>
        <taxon>Bryopsida</taxon>
        <taxon>Funariidae</taxon>
        <taxon>Funariales</taxon>
        <taxon>Funariaceae</taxon>
        <taxon>Physcomitrium</taxon>
    </lineage>
</organism>
<sequence>MSSPVRRASSLCTGSWLPGGDVFAQEVPKQSHHDVKDGARVISRTLRNENDLLRYQLNDIIAREKNQRIELQRLRDHRDVEVASLVQAATQHLKGEVEQMKFLLQSTSAQLLQALAEKEKAVNDSHDTMRTVEELKHNAEVNETCIMEQLRGLKELLSKTSGTVTALADSVEGFQRHVLPTFKPSGTNVTKLTRNLPSKPGVTELMTSELERLEAGITLLRVIVDAKNDTLVLIRGKLKQENEDLKTELQLARDRETRTSISDRKPNNATAVANDDMVHEKTVLRQELQSLQNLYCAEVKQLKAKLKYQEEEGVAESNRFCEIQHECKVLQSRIESLEAAKDMLEVNLKDETSARSQLVSQVFNLRKFLVRQPRSGGRIPVEKMDLMNTVNQLLLEMNKLKSDKVTLEEEIKTVRRCQMRDQMTRTVTARDVAMAASNKVGDGEIAGKLASTRLNQLALGITYGPCSASQLALTDGDPNQNATLMNVQSDSNAMEASEETREDAKCK</sequence>
<feature type="coiled-coil region" evidence="1">
    <location>
        <begin position="383"/>
        <end position="417"/>
    </location>
</feature>
<proteinExistence type="predicted"/>
<accession>A0A2K1JV42</accession>
<dbReference type="Proteomes" id="UP000006727">
    <property type="component" value="Chromosome 11"/>
</dbReference>